<dbReference type="InterPro" id="IPR001128">
    <property type="entry name" value="Cyt_P450"/>
</dbReference>
<evidence type="ECO:0000256" key="1">
    <source>
        <dbReference type="ARBA" id="ARBA00010617"/>
    </source>
</evidence>
<evidence type="ECO:0000256" key="7">
    <source>
        <dbReference type="RuleBase" id="RU000461"/>
    </source>
</evidence>
<evidence type="ECO:0000256" key="3">
    <source>
        <dbReference type="ARBA" id="ARBA00022723"/>
    </source>
</evidence>
<evidence type="ECO:0000256" key="4">
    <source>
        <dbReference type="ARBA" id="ARBA00023002"/>
    </source>
</evidence>
<dbReference type="InterPro" id="IPR002401">
    <property type="entry name" value="Cyt_P450_E_grp-I"/>
</dbReference>
<dbReference type="RefSeq" id="XP_012945258.1">
    <property type="nucleotide sequence ID" value="XM_013089804.1"/>
</dbReference>
<reference evidence="9" key="1">
    <citation type="submission" date="2025-08" db="UniProtKB">
        <authorList>
            <consortium name="RefSeq"/>
        </authorList>
    </citation>
    <scope>IDENTIFICATION</scope>
</reference>
<comment type="similarity">
    <text evidence="1 7">Belongs to the cytochrome P450 family.</text>
</comment>
<organism evidence="8 9">
    <name type="scientific">Aplysia californica</name>
    <name type="common">California sea hare</name>
    <dbReference type="NCBI Taxonomy" id="6500"/>
    <lineage>
        <taxon>Eukaryota</taxon>
        <taxon>Metazoa</taxon>
        <taxon>Spiralia</taxon>
        <taxon>Lophotrochozoa</taxon>
        <taxon>Mollusca</taxon>
        <taxon>Gastropoda</taxon>
        <taxon>Heterobranchia</taxon>
        <taxon>Euthyneura</taxon>
        <taxon>Tectipleura</taxon>
        <taxon>Aplysiida</taxon>
        <taxon>Aplysioidea</taxon>
        <taxon>Aplysiidae</taxon>
        <taxon>Aplysia</taxon>
    </lineage>
</organism>
<dbReference type="PANTHER" id="PTHR24302">
    <property type="entry name" value="CYTOCHROME P450 FAMILY 3"/>
    <property type="match status" value="1"/>
</dbReference>
<dbReference type="Gene3D" id="1.10.630.10">
    <property type="entry name" value="Cytochrome P450"/>
    <property type="match status" value="1"/>
</dbReference>
<dbReference type="InterPro" id="IPR036396">
    <property type="entry name" value="Cyt_P450_sf"/>
</dbReference>
<sequence length="494" mass="55511">PMLLTLPAVGLSGFLLFLCLLLVGFYLYCNGWTNVWVAVGVPGPRPWPFLLHVPEMMSGGLEQALEKWESVYGRTYGLHSLINRRPTLVTSDTRLLTRILAEDFPNFLNRSPITFTNSTSLSSLFFSGGCDWRRAHHVMSPIFTGRKLRVMMRDVNDSAACLVALVEGTRRRGDLVPLKKFMAKYTSDVIAKLGFGLRAKAVSGVDNEFFHNINNFLNIGTASQNLLRLVALYFPALAKIGLDLFPSSDVINPKADAYFTRLARDALRKKREQKASEPRDMLDLLLQSETRQSTPGPSDKALTSQEIVANSVLLILSAFETTSSTLRAVLYLLARHPDIQDKVIQEVDTVLQGRRQPQYEDLASLKYTEQVIKETLRLFPPAPAVTRQAEQTMRCGDVTIPKDSCVYIRINRVLRDPGYWRDPDSFDPDRFSPGAGQTNTSDGIEFLVFGFGPRQCIGRRLAFLELKVVLCQLLTTFSHISPHISHHRWCCVNS</sequence>
<keyword evidence="2 7" id="KW-0349">Heme</keyword>
<evidence type="ECO:0000256" key="6">
    <source>
        <dbReference type="ARBA" id="ARBA00043906"/>
    </source>
</evidence>
<proteinExistence type="inferred from homology"/>
<evidence type="ECO:0000313" key="8">
    <source>
        <dbReference type="Proteomes" id="UP000694888"/>
    </source>
</evidence>
<dbReference type="PROSITE" id="PS00086">
    <property type="entry name" value="CYTOCHROME_P450"/>
    <property type="match status" value="1"/>
</dbReference>
<evidence type="ECO:0000256" key="5">
    <source>
        <dbReference type="ARBA" id="ARBA00023004"/>
    </source>
</evidence>
<dbReference type="PRINTS" id="PR00385">
    <property type="entry name" value="P450"/>
</dbReference>
<keyword evidence="4 7" id="KW-0560">Oxidoreductase</keyword>
<feature type="non-terminal residue" evidence="9">
    <location>
        <position position="1"/>
    </location>
</feature>
<name>A0ABM1ACV0_APLCA</name>
<dbReference type="InterPro" id="IPR017972">
    <property type="entry name" value="Cyt_P450_CS"/>
</dbReference>
<keyword evidence="5 7" id="KW-0408">Iron</keyword>
<evidence type="ECO:0000313" key="9">
    <source>
        <dbReference type="RefSeq" id="XP_012945258.1"/>
    </source>
</evidence>
<dbReference type="Proteomes" id="UP000694888">
    <property type="component" value="Unplaced"/>
</dbReference>
<keyword evidence="8" id="KW-1185">Reference proteome</keyword>
<comment type="function">
    <text evidence="6">Cytochromes P450 are a group of heme-thiolate monooxygenases. They oxidize a variety of structurally unrelated compounds, including steroids, fatty acids, and xenobiotics.</text>
</comment>
<dbReference type="GeneID" id="101846931"/>
<dbReference type="Pfam" id="PF00067">
    <property type="entry name" value="p450"/>
    <property type="match status" value="1"/>
</dbReference>
<evidence type="ECO:0000256" key="2">
    <source>
        <dbReference type="ARBA" id="ARBA00022617"/>
    </source>
</evidence>
<dbReference type="SUPFAM" id="SSF48264">
    <property type="entry name" value="Cytochrome P450"/>
    <property type="match status" value="1"/>
</dbReference>
<dbReference type="PANTHER" id="PTHR24302:SF15">
    <property type="entry name" value="FATTY-ACID PEROXYGENASE"/>
    <property type="match status" value="1"/>
</dbReference>
<keyword evidence="3 7" id="KW-0479">Metal-binding</keyword>
<accession>A0ABM1ACV0</accession>
<protein>
    <submittedName>
        <fullName evidence="9">Cytochrome P450 3A5-like</fullName>
    </submittedName>
</protein>
<dbReference type="PRINTS" id="PR00463">
    <property type="entry name" value="EP450I"/>
</dbReference>
<gene>
    <name evidence="9" type="primary">LOC101846931</name>
</gene>
<dbReference type="InterPro" id="IPR050705">
    <property type="entry name" value="Cytochrome_P450_3A"/>
</dbReference>
<keyword evidence="7" id="KW-0503">Monooxygenase</keyword>